<evidence type="ECO:0008006" key="6">
    <source>
        <dbReference type="Google" id="ProtNLM"/>
    </source>
</evidence>
<feature type="compositionally biased region" description="Basic and acidic residues" evidence="1">
    <location>
        <begin position="308"/>
        <end position="322"/>
    </location>
</feature>
<evidence type="ECO:0000313" key="5">
    <source>
        <dbReference type="Proteomes" id="UP000266723"/>
    </source>
</evidence>
<feature type="compositionally biased region" description="Basic and acidic residues" evidence="1">
    <location>
        <begin position="284"/>
        <end position="300"/>
    </location>
</feature>
<dbReference type="Pfam" id="PF14111">
    <property type="entry name" value="DUF4283"/>
    <property type="match status" value="1"/>
</dbReference>
<proteinExistence type="predicted"/>
<evidence type="ECO:0000256" key="1">
    <source>
        <dbReference type="SAM" id="MobiDB-lite"/>
    </source>
</evidence>
<sequence>MKGKGILYEDDDEPIKLVDRESSFVIKEFHMTLIGKILNPKKQNVEKLLQKMPSQWGLSERITANDIGNGKFLFNFMNEEDLNFVLRQGPFHFNFCMFVLVRWEPIVHDDYPWIVPFWVQLVSFPLHLWTDGNLRNIGGRIGHVDTLELTEGRMLIDIDSRKPLKFSRKVEYKGDEVTLAIKYDKLFKHCTTCGMLSHEKDYCPTTDVRSWIQPMERRDVFSRVQAPHEQMARHHLGRHAQATSHHSSHNSMERDQSLAHNSNNQTPRYNDRYHNNGNNADDSGNQRESRGLQSRTDNRWHGNNGRSGHADRIIRRRDELSRGSRYGGFRSGLGPYDRPQATRWRAKPRPTDKDKGWTDKGKDDEAARENVSYGQSSRGLALVIHNPENKESSGPQGTKKIASAIVTPSRLDRPMENNVTVRNKGETRALAFSPSGGQDPTTADDQIIGALSDMELVEQSNDGMEEETEGDDLLGVELIEMEGNNFHDDTAAKGAREDMRATRAKKHGSKRNAPLGIKNRKFEILRRGSPSKRSTSSRPHVKGGDKQRSRHATTVGISLTNVKPEKKPLTILINIKSKPPLDREEETRAHQARAEIIDDVVTSQRKESTSSKRSRPRMLQAYDDHSYRLTGRKDI</sequence>
<protein>
    <recommendedName>
        <fullName evidence="6">DUF4283 domain-containing protein</fullName>
    </recommendedName>
</protein>
<evidence type="ECO:0000313" key="4">
    <source>
        <dbReference type="EMBL" id="KAF3563161.1"/>
    </source>
</evidence>
<gene>
    <name evidence="4" type="ORF">DY000_02014650</name>
</gene>
<feature type="domain" description="Zinc knuckle CX2CX4HX4C" evidence="3">
    <location>
        <begin position="158"/>
        <end position="204"/>
    </location>
</feature>
<feature type="compositionally biased region" description="Polar residues" evidence="1">
    <location>
        <begin position="258"/>
        <end position="268"/>
    </location>
</feature>
<dbReference type="PANTHER" id="PTHR31286">
    <property type="entry name" value="GLYCINE-RICH CELL WALL STRUCTURAL PROTEIN 1.8-LIKE"/>
    <property type="match status" value="1"/>
</dbReference>
<feature type="compositionally biased region" description="Basic and acidic residues" evidence="1">
    <location>
        <begin position="579"/>
        <end position="596"/>
    </location>
</feature>
<accession>A0ABQ7CUA2</accession>
<feature type="region of interest" description="Disordered" evidence="1">
    <location>
        <begin position="502"/>
        <end position="561"/>
    </location>
</feature>
<feature type="compositionally biased region" description="Basic and acidic residues" evidence="1">
    <location>
        <begin position="622"/>
        <end position="635"/>
    </location>
</feature>
<dbReference type="InterPro" id="IPR025836">
    <property type="entry name" value="Zn_knuckle_CX2CX4HX4C"/>
</dbReference>
<name>A0ABQ7CUA2_BRACR</name>
<evidence type="ECO:0000259" key="3">
    <source>
        <dbReference type="Pfam" id="PF14392"/>
    </source>
</evidence>
<reference evidence="4 5" key="1">
    <citation type="journal article" date="2020" name="BMC Genomics">
        <title>Intraspecific diversification of the crop wild relative Brassica cretica Lam. using demographic model selection.</title>
        <authorList>
            <person name="Kioukis A."/>
            <person name="Michalopoulou V.A."/>
            <person name="Briers L."/>
            <person name="Pirintsos S."/>
            <person name="Studholme D.J."/>
            <person name="Pavlidis P."/>
            <person name="Sarris P.F."/>
        </authorList>
    </citation>
    <scope>NUCLEOTIDE SEQUENCE [LARGE SCALE GENOMIC DNA]</scope>
    <source>
        <strain evidence="5">cv. PFS-1207/04</strain>
    </source>
</reference>
<evidence type="ECO:0000259" key="2">
    <source>
        <dbReference type="Pfam" id="PF14111"/>
    </source>
</evidence>
<organism evidence="4 5">
    <name type="scientific">Brassica cretica</name>
    <name type="common">Mustard</name>
    <dbReference type="NCBI Taxonomy" id="69181"/>
    <lineage>
        <taxon>Eukaryota</taxon>
        <taxon>Viridiplantae</taxon>
        <taxon>Streptophyta</taxon>
        <taxon>Embryophyta</taxon>
        <taxon>Tracheophyta</taxon>
        <taxon>Spermatophyta</taxon>
        <taxon>Magnoliopsida</taxon>
        <taxon>eudicotyledons</taxon>
        <taxon>Gunneridae</taxon>
        <taxon>Pentapetalae</taxon>
        <taxon>rosids</taxon>
        <taxon>malvids</taxon>
        <taxon>Brassicales</taxon>
        <taxon>Brassicaceae</taxon>
        <taxon>Brassiceae</taxon>
        <taxon>Brassica</taxon>
    </lineage>
</organism>
<dbReference type="Pfam" id="PF14392">
    <property type="entry name" value="zf-CCHC_4"/>
    <property type="match status" value="1"/>
</dbReference>
<keyword evidence="5" id="KW-1185">Reference proteome</keyword>
<dbReference type="InterPro" id="IPR040256">
    <property type="entry name" value="At4g02000-like"/>
</dbReference>
<feature type="compositionally biased region" description="Basic and acidic residues" evidence="1">
    <location>
        <begin position="349"/>
        <end position="368"/>
    </location>
</feature>
<comment type="caution">
    <text evidence="4">The sequence shown here is derived from an EMBL/GenBank/DDBJ whole genome shotgun (WGS) entry which is preliminary data.</text>
</comment>
<dbReference type="Proteomes" id="UP000266723">
    <property type="component" value="Unassembled WGS sequence"/>
</dbReference>
<feature type="region of interest" description="Disordered" evidence="1">
    <location>
        <begin position="230"/>
        <end position="381"/>
    </location>
</feature>
<feature type="region of interest" description="Disordered" evidence="1">
    <location>
        <begin position="577"/>
        <end position="635"/>
    </location>
</feature>
<feature type="domain" description="DUF4283" evidence="2">
    <location>
        <begin position="28"/>
        <end position="105"/>
    </location>
</feature>
<dbReference type="EMBL" id="QGKV02000759">
    <property type="protein sequence ID" value="KAF3563161.1"/>
    <property type="molecule type" value="Genomic_DNA"/>
</dbReference>
<dbReference type="InterPro" id="IPR025558">
    <property type="entry name" value="DUF4283"/>
</dbReference>
<dbReference type="PANTHER" id="PTHR31286:SF162">
    <property type="entry name" value="DUF4283 DOMAIN-CONTAINING PROTEIN-RELATED"/>
    <property type="match status" value="1"/>
</dbReference>